<dbReference type="AlphaFoldDB" id="A0A9D2LIL1"/>
<reference evidence="1" key="1">
    <citation type="journal article" date="2021" name="PeerJ">
        <title>Extensive microbial diversity within the chicken gut microbiome revealed by metagenomics and culture.</title>
        <authorList>
            <person name="Gilroy R."/>
            <person name="Ravi A."/>
            <person name="Getino M."/>
            <person name="Pursley I."/>
            <person name="Horton D.L."/>
            <person name="Alikhan N.F."/>
            <person name="Baker D."/>
            <person name="Gharbi K."/>
            <person name="Hall N."/>
            <person name="Watson M."/>
            <person name="Adriaenssens E.M."/>
            <person name="Foster-Nyarko E."/>
            <person name="Jarju S."/>
            <person name="Secka A."/>
            <person name="Antonio M."/>
            <person name="Oren A."/>
            <person name="Chaudhuri R.R."/>
            <person name="La Ragione R."/>
            <person name="Hildebrand F."/>
            <person name="Pallen M.J."/>
        </authorList>
    </citation>
    <scope>NUCLEOTIDE SEQUENCE</scope>
    <source>
        <strain evidence="1">ChiBcec18-1249</strain>
    </source>
</reference>
<organism evidence="1 2">
    <name type="scientific">Candidatus Oscillibacter excrementigallinarum</name>
    <dbReference type="NCBI Taxonomy" id="2838716"/>
    <lineage>
        <taxon>Bacteria</taxon>
        <taxon>Bacillati</taxon>
        <taxon>Bacillota</taxon>
        <taxon>Clostridia</taxon>
        <taxon>Eubacteriales</taxon>
        <taxon>Oscillospiraceae</taxon>
        <taxon>Oscillibacter</taxon>
    </lineage>
</organism>
<dbReference type="EMBL" id="DWZJ01000048">
    <property type="protein sequence ID" value="HJB13181.1"/>
    <property type="molecule type" value="Genomic_DNA"/>
</dbReference>
<dbReference type="Proteomes" id="UP000823824">
    <property type="component" value="Unassembled WGS sequence"/>
</dbReference>
<sequence>MNILKRLAAGLCMGSTLFLLYLLLLPLVCVPPKSPVRPQEPVPGKRTV</sequence>
<comment type="caution">
    <text evidence="1">The sequence shown here is derived from an EMBL/GenBank/DDBJ whole genome shotgun (WGS) entry which is preliminary data.</text>
</comment>
<reference evidence="1" key="2">
    <citation type="submission" date="2021-04" db="EMBL/GenBank/DDBJ databases">
        <authorList>
            <person name="Gilroy R."/>
        </authorList>
    </citation>
    <scope>NUCLEOTIDE SEQUENCE</scope>
    <source>
        <strain evidence="1">ChiBcec18-1249</strain>
    </source>
</reference>
<evidence type="ECO:0000313" key="1">
    <source>
        <dbReference type="EMBL" id="HJB13181.1"/>
    </source>
</evidence>
<protein>
    <submittedName>
        <fullName evidence="1">Uncharacterized protein</fullName>
    </submittedName>
</protein>
<proteinExistence type="predicted"/>
<accession>A0A9D2LIL1</accession>
<evidence type="ECO:0000313" key="2">
    <source>
        <dbReference type="Proteomes" id="UP000823824"/>
    </source>
</evidence>
<gene>
    <name evidence="1" type="ORF">H9787_05665</name>
</gene>
<name>A0A9D2LIL1_9FIRM</name>